<gene>
    <name evidence="4" type="ORF">H2204_003707</name>
</gene>
<feature type="compositionally biased region" description="Low complexity" evidence="2">
    <location>
        <begin position="9"/>
        <end position="21"/>
    </location>
</feature>
<sequence>MRSSPVTAKRSQQKSIQRSSSPAATSETPYNLSLPLGVRSILKNSPLLPYGRRYSTCSTSASPALPVPGRRVFFPAPKKVAFRSNLEEEIVTKEYILRHVDLSSSSEETNSSETEDSSSGSMDEADEVKEALSIKVDEYAGRGRRKRKGRPISETSMEATDRGRDGRSRSTSARRSKRKKRRWEWTLPPVQVGSLNPNGNKEEAICFRRQRHTLAMDQPLKCFTNCLICMSGELVAQDLYFSSETGIITPNYYFRKDGVERIDLNGSIVAPGFLDLQTNGMQGIHFTQLASQKDQAGDDAQKLQTVSEMEVAHGVTGWWATVPTVAKDRWKQIVPTLMPRAFSSGAELLGAHVEGPFLNESKKGAHNAQYLQIPTETSPAELYGEMNLNGAIKVITMAPELPGSTALIGQLQEDYPHIVISLGHSAATYEQGIAAVQMGARALTHVFNAMNPLHHRDPGLAGLMATGKCYFSVIPDGIHLHPSVLTMCMRADPQKCVFITDSIELAGLSDGVHPGHGQIPGNQYKQGNKVTIQGTNTLIGSCCTVDECVRNAVAFSGCNLAEAVQCVTENIANMMGESKRGKLEPGRRADFVILNEGGFVKETWMGGNRVWPGVSR</sequence>
<comment type="caution">
    <text evidence="4">The sequence shown here is derived from an EMBL/GenBank/DDBJ whole genome shotgun (WGS) entry which is preliminary data.</text>
</comment>
<keyword evidence="1" id="KW-0378">Hydrolase</keyword>
<feature type="compositionally biased region" description="Low complexity" evidence="2">
    <location>
        <begin position="103"/>
        <end position="122"/>
    </location>
</feature>
<feature type="region of interest" description="Disordered" evidence="2">
    <location>
        <begin position="1"/>
        <end position="31"/>
    </location>
</feature>
<accession>A0AA39D1F2</accession>
<evidence type="ECO:0000256" key="1">
    <source>
        <dbReference type="ARBA" id="ARBA00022801"/>
    </source>
</evidence>
<dbReference type="InterPro" id="IPR011059">
    <property type="entry name" value="Metal-dep_hydrolase_composite"/>
</dbReference>
<feature type="region of interest" description="Disordered" evidence="2">
    <location>
        <begin position="139"/>
        <end position="181"/>
    </location>
</feature>
<dbReference type="PANTHER" id="PTHR11113:SF4">
    <property type="entry name" value="N-ACETYLGLUCOSAMINE-6-PHOSPHATE DEACETYLASE"/>
    <property type="match status" value="1"/>
</dbReference>
<dbReference type="SUPFAM" id="SSF51556">
    <property type="entry name" value="Metallo-dependent hydrolases"/>
    <property type="match status" value="1"/>
</dbReference>
<feature type="region of interest" description="Disordered" evidence="2">
    <location>
        <begin position="102"/>
        <end position="126"/>
    </location>
</feature>
<dbReference type="Proteomes" id="UP001172681">
    <property type="component" value="Unassembled WGS sequence"/>
</dbReference>
<dbReference type="Gene3D" id="2.30.40.10">
    <property type="entry name" value="Urease, subunit C, domain 1"/>
    <property type="match status" value="1"/>
</dbReference>
<organism evidence="4 5">
    <name type="scientific">Knufia peltigerae</name>
    <dbReference type="NCBI Taxonomy" id="1002370"/>
    <lineage>
        <taxon>Eukaryota</taxon>
        <taxon>Fungi</taxon>
        <taxon>Dikarya</taxon>
        <taxon>Ascomycota</taxon>
        <taxon>Pezizomycotina</taxon>
        <taxon>Eurotiomycetes</taxon>
        <taxon>Chaetothyriomycetidae</taxon>
        <taxon>Chaetothyriales</taxon>
        <taxon>Trichomeriaceae</taxon>
        <taxon>Knufia</taxon>
    </lineage>
</organism>
<protein>
    <recommendedName>
        <fullName evidence="3">Amidohydrolase-related domain-containing protein</fullName>
    </recommendedName>
</protein>
<dbReference type="Gene3D" id="3.20.20.140">
    <property type="entry name" value="Metal-dependent hydrolases"/>
    <property type="match status" value="1"/>
</dbReference>
<keyword evidence="5" id="KW-1185">Reference proteome</keyword>
<feature type="compositionally biased region" description="Basic residues" evidence="2">
    <location>
        <begin position="172"/>
        <end position="181"/>
    </location>
</feature>
<evidence type="ECO:0000313" key="4">
    <source>
        <dbReference type="EMBL" id="KAJ9639637.1"/>
    </source>
</evidence>
<evidence type="ECO:0000313" key="5">
    <source>
        <dbReference type="Proteomes" id="UP001172681"/>
    </source>
</evidence>
<reference evidence="4" key="1">
    <citation type="submission" date="2022-10" db="EMBL/GenBank/DDBJ databases">
        <title>Culturing micro-colonial fungi from biological soil crusts in the Mojave desert and describing Neophaeococcomyces mojavensis, and introducing the new genera and species Taxawa tesnikishii.</title>
        <authorList>
            <person name="Kurbessoian T."/>
            <person name="Stajich J.E."/>
        </authorList>
    </citation>
    <scope>NUCLEOTIDE SEQUENCE</scope>
    <source>
        <strain evidence="4">TK_35</strain>
    </source>
</reference>
<proteinExistence type="predicted"/>
<evidence type="ECO:0000256" key="2">
    <source>
        <dbReference type="SAM" id="MobiDB-lite"/>
    </source>
</evidence>
<dbReference type="InterPro" id="IPR032466">
    <property type="entry name" value="Metal_Hydrolase"/>
</dbReference>
<name>A0AA39D1F2_9EURO</name>
<dbReference type="InterPro" id="IPR006680">
    <property type="entry name" value="Amidohydro-rel"/>
</dbReference>
<dbReference type="Pfam" id="PF01979">
    <property type="entry name" value="Amidohydro_1"/>
    <property type="match status" value="1"/>
</dbReference>
<dbReference type="AlphaFoldDB" id="A0AA39D1F2"/>
<dbReference type="PANTHER" id="PTHR11113">
    <property type="entry name" value="N-ACETYLGLUCOSAMINE-6-PHOSPHATE DEACETYLASE"/>
    <property type="match status" value="1"/>
</dbReference>
<feature type="compositionally biased region" description="Polar residues" evidence="2">
    <location>
        <begin position="22"/>
        <end position="31"/>
    </location>
</feature>
<dbReference type="GO" id="GO:0008448">
    <property type="term" value="F:N-acetylglucosamine-6-phosphate deacetylase activity"/>
    <property type="evidence" value="ECO:0007669"/>
    <property type="project" value="TreeGrafter"/>
</dbReference>
<feature type="domain" description="Amidohydrolase-related" evidence="3">
    <location>
        <begin position="269"/>
        <end position="610"/>
    </location>
</feature>
<evidence type="ECO:0000259" key="3">
    <source>
        <dbReference type="Pfam" id="PF01979"/>
    </source>
</evidence>
<dbReference type="EMBL" id="JAPDRN010000017">
    <property type="protein sequence ID" value="KAJ9639637.1"/>
    <property type="molecule type" value="Genomic_DNA"/>
</dbReference>
<dbReference type="SUPFAM" id="SSF51338">
    <property type="entry name" value="Composite domain of metallo-dependent hydrolases"/>
    <property type="match status" value="1"/>
</dbReference>
<dbReference type="GO" id="GO:0006046">
    <property type="term" value="P:N-acetylglucosamine catabolic process"/>
    <property type="evidence" value="ECO:0007669"/>
    <property type="project" value="TreeGrafter"/>
</dbReference>
<feature type="compositionally biased region" description="Basic and acidic residues" evidence="2">
    <location>
        <begin position="159"/>
        <end position="168"/>
    </location>
</feature>